<keyword evidence="8 11" id="KW-0406">Ion transport</keyword>
<proteinExistence type="inferred from homology"/>
<feature type="transmembrane region" description="Helical" evidence="11">
    <location>
        <begin position="339"/>
        <end position="357"/>
    </location>
</feature>
<evidence type="ECO:0000256" key="7">
    <source>
        <dbReference type="ARBA" id="ARBA00022989"/>
    </source>
</evidence>
<evidence type="ECO:0000256" key="1">
    <source>
        <dbReference type="ARBA" id="ARBA00004141"/>
    </source>
</evidence>
<dbReference type="Pfam" id="PF02932">
    <property type="entry name" value="Neur_chan_memb"/>
    <property type="match status" value="1"/>
</dbReference>
<dbReference type="InterPro" id="IPR038050">
    <property type="entry name" value="Neuro_actylchol_rec"/>
</dbReference>
<evidence type="ECO:0000256" key="8">
    <source>
        <dbReference type="ARBA" id="ARBA00023065"/>
    </source>
</evidence>
<keyword evidence="9 11" id="KW-0472">Membrane</keyword>
<dbReference type="InterPro" id="IPR006029">
    <property type="entry name" value="Neurotrans-gated_channel_TM"/>
</dbReference>
<feature type="chain" id="PRO_5038156217" evidence="11">
    <location>
        <begin position="24"/>
        <end position="444"/>
    </location>
</feature>
<dbReference type="PANTHER" id="PTHR18945">
    <property type="entry name" value="NEUROTRANSMITTER GATED ION CHANNEL"/>
    <property type="match status" value="1"/>
</dbReference>
<feature type="domain" description="Neurotransmitter-gated ion-channel transmembrane" evidence="13">
    <location>
        <begin position="316"/>
        <end position="399"/>
    </location>
</feature>
<dbReference type="InterPro" id="IPR006202">
    <property type="entry name" value="Neur_chan_lig-bd"/>
</dbReference>
<feature type="transmembrane region" description="Helical" evidence="11">
    <location>
        <begin position="311"/>
        <end position="332"/>
    </location>
</feature>
<dbReference type="Pfam" id="PF02931">
    <property type="entry name" value="Neur_chan_LBD"/>
    <property type="match status" value="1"/>
</dbReference>
<dbReference type="InterPro" id="IPR006201">
    <property type="entry name" value="Neur_channel"/>
</dbReference>
<reference evidence="15" key="1">
    <citation type="submission" date="2022-11" db="UniProtKB">
        <authorList>
            <consortium name="WormBaseParasite"/>
        </authorList>
    </citation>
    <scope>IDENTIFICATION</scope>
</reference>
<keyword evidence="14" id="KW-1185">Reference proteome</keyword>
<feature type="domain" description="Neurotransmitter-gated ion-channel ligand-binding" evidence="12">
    <location>
        <begin position="96"/>
        <end position="308"/>
    </location>
</feature>
<dbReference type="InterPro" id="IPR036719">
    <property type="entry name" value="Neuro-gated_channel_TM_sf"/>
</dbReference>
<dbReference type="WBParaSite" id="PSAMB.scaffold1093size36065.g10924.t1">
    <property type="protein sequence ID" value="PSAMB.scaffold1093size36065.g10924.t1"/>
    <property type="gene ID" value="PSAMB.scaffold1093size36065.g10924"/>
</dbReference>
<keyword evidence="3 11" id="KW-0813">Transport</keyword>
<keyword evidence="7 11" id="KW-1133">Transmembrane helix</keyword>
<dbReference type="PROSITE" id="PS00236">
    <property type="entry name" value="NEUROTR_ION_CHANNEL"/>
    <property type="match status" value="1"/>
</dbReference>
<dbReference type="AlphaFoldDB" id="A0A914ULX6"/>
<feature type="transmembrane region" description="Helical" evidence="11">
    <location>
        <begin position="377"/>
        <end position="397"/>
    </location>
</feature>
<dbReference type="Gene3D" id="2.70.170.10">
    <property type="entry name" value="Neurotransmitter-gated ion-channel ligand-binding domain"/>
    <property type="match status" value="1"/>
</dbReference>
<dbReference type="PRINTS" id="PR00252">
    <property type="entry name" value="NRIONCHANNEL"/>
</dbReference>
<dbReference type="Gene3D" id="1.20.58.390">
    <property type="entry name" value="Neurotransmitter-gated ion-channel transmembrane domain"/>
    <property type="match status" value="1"/>
</dbReference>
<dbReference type="GO" id="GO:0005886">
    <property type="term" value="C:plasma membrane"/>
    <property type="evidence" value="ECO:0007669"/>
    <property type="project" value="UniProtKB-SubCell"/>
</dbReference>
<keyword evidence="5 11" id="KW-0812">Transmembrane</keyword>
<evidence type="ECO:0000256" key="11">
    <source>
        <dbReference type="RuleBase" id="RU000687"/>
    </source>
</evidence>
<evidence type="ECO:0000313" key="15">
    <source>
        <dbReference type="WBParaSite" id="PSAMB.scaffold1093size36065.g10924.t1"/>
    </source>
</evidence>
<dbReference type="GO" id="GO:0004888">
    <property type="term" value="F:transmembrane signaling receptor activity"/>
    <property type="evidence" value="ECO:0007669"/>
    <property type="project" value="InterPro"/>
</dbReference>
<evidence type="ECO:0000256" key="3">
    <source>
        <dbReference type="ARBA" id="ARBA00022448"/>
    </source>
</evidence>
<comment type="similarity">
    <text evidence="11">Belongs to the ligand-gated ion channel (TC 1.A.9) family.</text>
</comment>
<evidence type="ECO:0000256" key="4">
    <source>
        <dbReference type="ARBA" id="ARBA00022475"/>
    </source>
</evidence>
<protein>
    <submittedName>
        <fullName evidence="15">Neurotransmitter-gated ion-channel ligand-binding domain-containing protein</fullName>
    </submittedName>
</protein>
<keyword evidence="6 11" id="KW-0732">Signal</keyword>
<comment type="subcellular location">
    <subcellularLocation>
        <location evidence="2">Cell membrane</location>
    </subcellularLocation>
    <subcellularLocation>
        <location evidence="1">Membrane</location>
        <topology evidence="1">Multi-pass membrane protein</topology>
    </subcellularLocation>
</comment>
<sequence length="444" mass="50517">MTAISRCRIVLLFALLFVASIIADQSKGDDVANETLSIVEKVTSESDAEVTVAVATLHPQRESDALEITDATVPPQPDGGALEITVATIPPQPDSDVLEKLFKNYDDSLHPMAWQSADNNDLSKAANITVNMFIRHLKINHDRYEIQLTLRQEWVDPRLNFGRFGKVANYINVPPNYDIWMPDTFFQNELSAVRHKIDDDNVLVRLGPNGHVTYSTRLSLVVLCEQDFLAYPLDEQQCKLRLASYGHVQESVHYDWRSNDPIQYGTSRTQKWLNDLDLVDAVPIDCPTQVTSTGTYSCLQVALNFKRRVTMYMWVLYLPTILLVLISWLAFWLHTNSQLSRFVVGVPCLLLCIALIANTSATAPHTYFLKASDIWNMTVLGFCFLALLESAIVTSAARKYRQRTPPLRYLEDNLENDKLMLREETPYYAQLVEEQPKSWAKRID</sequence>
<dbReference type="SUPFAM" id="SSF63712">
    <property type="entry name" value="Nicotinic receptor ligand binding domain-like"/>
    <property type="match status" value="1"/>
</dbReference>
<evidence type="ECO:0000256" key="6">
    <source>
        <dbReference type="ARBA" id="ARBA00022729"/>
    </source>
</evidence>
<dbReference type="InterPro" id="IPR036734">
    <property type="entry name" value="Neur_chan_lig-bd_sf"/>
</dbReference>
<evidence type="ECO:0000259" key="12">
    <source>
        <dbReference type="Pfam" id="PF02931"/>
    </source>
</evidence>
<feature type="signal peptide" evidence="11">
    <location>
        <begin position="1"/>
        <end position="23"/>
    </location>
</feature>
<comment type="caution">
    <text evidence="11">Lacks conserved residue(s) required for the propagation of feature annotation.</text>
</comment>
<evidence type="ECO:0000256" key="2">
    <source>
        <dbReference type="ARBA" id="ARBA00004236"/>
    </source>
</evidence>
<evidence type="ECO:0000256" key="10">
    <source>
        <dbReference type="ARBA" id="ARBA00023303"/>
    </source>
</evidence>
<name>A0A914ULX6_9BILA</name>
<evidence type="ECO:0000259" key="13">
    <source>
        <dbReference type="Pfam" id="PF02932"/>
    </source>
</evidence>
<dbReference type="InterPro" id="IPR006028">
    <property type="entry name" value="GABAA/Glycine_rcpt"/>
</dbReference>
<dbReference type="InterPro" id="IPR018000">
    <property type="entry name" value="Neurotransmitter_ion_chnl_CS"/>
</dbReference>
<dbReference type="SUPFAM" id="SSF90112">
    <property type="entry name" value="Neurotransmitter-gated ion-channel transmembrane pore"/>
    <property type="match status" value="1"/>
</dbReference>
<evidence type="ECO:0000313" key="14">
    <source>
        <dbReference type="Proteomes" id="UP000887566"/>
    </source>
</evidence>
<dbReference type="GO" id="GO:0005230">
    <property type="term" value="F:extracellular ligand-gated monoatomic ion channel activity"/>
    <property type="evidence" value="ECO:0007669"/>
    <property type="project" value="InterPro"/>
</dbReference>
<keyword evidence="4" id="KW-1003">Cell membrane</keyword>
<evidence type="ECO:0000256" key="9">
    <source>
        <dbReference type="ARBA" id="ARBA00023136"/>
    </source>
</evidence>
<dbReference type="Proteomes" id="UP000887566">
    <property type="component" value="Unplaced"/>
</dbReference>
<organism evidence="14 15">
    <name type="scientific">Plectus sambesii</name>
    <dbReference type="NCBI Taxonomy" id="2011161"/>
    <lineage>
        <taxon>Eukaryota</taxon>
        <taxon>Metazoa</taxon>
        <taxon>Ecdysozoa</taxon>
        <taxon>Nematoda</taxon>
        <taxon>Chromadorea</taxon>
        <taxon>Plectida</taxon>
        <taxon>Plectina</taxon>
        <taxon>Plectoidea</taxon>
        <taxon>Plectidae</taxon>
        <taxon>Plectus</taxon>
    </lineage>
</organism>
<keyword evidence="10 11" id="KW-0407">Ion channel</keyword>
<evidence type="ECO:0000256" key="5">
    <source>
        <dbReference type="ARBA" id="ARBA00022692"/>
    </source>
</evidence>
<dbReference type="PRINTS" id="PR00253">
    <property type="entry name" value="GABAARECEPTR"/>
</dbReference>
<accession>A0A914ULX6</accession>